<dbReference type="InterPro" id="IPR055170">
    <property type="entry name" value="GFO_IDH_MocA-like_dom"/>
</dbReference>
<organism evidence="3 4">
    <name type="scientific">Rubripirellula obstinata</name>
    <dbReference type="NCBI Taxonomy" id="406547"/>
    <lineage>
        <taxon>Bacteria</taxon>
        <taxon>Pseudomonadati</taxon>
        <taxon>Planctomycetota</taxon>
        <taxon>Planctomycetia</taxon>
        <taxon>Pirellulales</taxon>
        <taxon>Pirellulaceae</taxon>
        <taxon>Rubripirellula</taxon>
    </lineage>
</organism>
<feature type="domain" description="GFO/IDH/MocA-like oxidoreductase" evidence="2">
    <location>
        <begin position="156"/>
        <end position="230"/>
    </location>
</feature>
<protein>
    <submittedName>
        <fullName evidence="3">Dehydrogenase</fullName>
        <ecNumber evidence="3">1.-.-.-</ecNumber>
    </submittedName>
</protein>
<dbReference type="Gene3D" id="3.40.50.720">
    <property type="entry name" value="NAD(P)-binding Rossmann-like Domain"/>
    <property type="match status" value="1"/>
</dbReference>
<dbReference type="AlphaFoldDB" id="A0A5B1CBL0"/>
<dbReference type="Pfam" id="PF22725">
    <property type="entry name" value="GFO_IDH_MocA_C3"/>
    <property type="match status" value="1"/>
</dbReference>
<dbReference type="SUPFAM" id="SSF51735">
    <property type="entry name" value="NAD(P)-binding Rossmann-fold domains"/>
    <property type="match status" value="1"/>
</dbReference>
<evidence type="ECO:0000259" key="2">
    <source>
        <dbReference type="Pfam" id="PF22725"/>
    </source>
</evidence>
<name>A0A5B1CBL0_9BACT</name>
<evidence type="ECO:0000313" key="4">
    <source>
        <dbReference type="Proteomes" id="UP000322699"/>
    </source>
</evidence>
<gene>
    <name evidence="3" type="ORF">LF1_00900</name>
</gene>
<keyword evidence="4" id="KW-1185">Reference proteome</keyword>
<proteinExistence type="predicted"/>
<dbReference type="GO" id="GO:0016491">
    <property type="term" value="F:oxidoreductase activity"/>
    <property type="evidence" value="ECO:0007669"/>
    <property type="project" value="UniProtKB-KW"/>
</dbReference>
<dbReference type="InterPro" id="IPR036291">
    <property type="entry name" value="NAD(P)-bd_dom_sf"/>
</dbReference>
<keyword evidence="3" id="KW-0560">Oxidoreductase</keyword>
<dbReference type="RefSeq" id="WP_068260015.1">
    <property type="nucleotide sequence ID" value="NZ_LWSK01000013.1"/>
</dbReference>
<evidence type="ECO:0000313" key="3">
    <source>
        <dbReference type="EMBL" id="KAA1257602.1"/>
    </source>
</evidence>
<dbReference type="Pfam" id="PF01408">
    <property type="entry name" value="GFO_IDH_MocA"/>
    <property type="match status" value="1"/>
</dbReference>
<dbReference type="PANTHER" id="PTHR43377:SF1">
    <property type="entry name" value="BILIVERDIN REDUCTASE A"/>
    <property type="match status" value="1"/>
</dbReference>
<dbReference type="EC" id="1.-.-.-" evidence="3"/>
<dbReference type="PANTHER" id="PTHR43377">
    <property type="entry name" value="BILIVERDIN REDUCTASE A"/>
    <property type="match status" value="1"/>
</dbReference>
<reference evidence="3 4" key="1">
    <citation type="submission" date="2019-08" db="EMBL/GenBank/DDBJ databases">
        <title>Deep-cultivation of Planctomycetes and their phenomic and genomic characterization uncovers novel biology.</title>
        <authorList>
            <person name="Wiegand S."/>
            <person name="Jogler M."/>
            <person name="Boedeker C."/>
            <person name="Pinto D."/>
            <person name="Vollmers J."/>
            <person name="Rivas-Marin E."/>
            <person name="Kohn T."/>
            <person name="Peeters S.H."/>
            <person name="Heuer A."/>
            <person name="Rast P."/>
            <person name="Oberbeckmann S."/>
            <person name="Bunk B."/>
            <person name="Jeske O."/>
            <person name="Meyerdierks A."/>
            <person name="Storesund J.E."/>
            <person name="Kallscheuer N."/>
            <person name="Luecker S."/>
            <person name="Lage O.M."/>
            <person name="Pohl T."/>
            <person name="Merkel B.J."/>
            <person name="Hornburger P."/>
            <person name="Mueller R.-W."/>
            <person name="Bruemmer F."/>
            <person name="Labrenz M."/>
            <person name="Spormann A.M."/>
            <person name="Op Den Camp H."/>
            <person name="Overmann J."/>
            <person name="Amann R."/>
            <person name="Jetten M.S.M."/>
            <person name="Mascher T."/>
            <person name="Medema M.H."/>
            <person name="Devos D.P."/>
            <person name="Kaster A.-K."/>
            <person name="Ovreas L."/>
            <person name="Rohde M."/>
            <person name="Galperin M.Y."/>
            <person name="Jogler C."/>
        </authorList>
    </citation>
    <scope>NUCLEOTIDE SEQUENCE [LARGE SCALE GENOMIC DNA]</scope>
    <source>
        <strain evidence="3 4">LF1</strain>
    </source>
</reference>
<dbReference type="SUPFAM" id="SSF55347">
    <property type="entry name" value="Glyceraldehyde-3-phosphate dehydrogenase-like, C-terminal domain"/>
    <property type="match status" value="1"/>
</dbReference>
<dbReference type="InterPro" id="IPR000683">
    <property type="entry name" value="Gfo/Idh/MocA-like_OxRdtase_N"/>
</dbReference>
<dbReference type="Gene3D" id="3.30.360.10">
    <property type="entry name" value="Dihydrodipicolinate Reductase, domain 2"/>
    <property type="match status" value="1"/>
</dbReference>
<comment type="caution">
    <text evidence="3">The sequence shown here is derived from an EMBL/GenBank/DDBJ whole genome shotgun (WGS) entry which is preliminary data.</text>
</comment>
<dbReference type="OrthoDB" id="9815825at2"/>
<dbReference type="GO" id="GO:0000166">
    <property type="term" value="F:nucleotide binding"/>
    <property type="evidence" value="ECO:0007669"/>
    <property type="project" value="InterPro"/>
</dbReference>
<dbReference type="Proteomes" id="UP000322699">
    <property type="component" value="Unassembled WGS sequence"/>
</dbReference>
<dbReference type="EMBL" id="VRLW01000001">
    <property type="protein sequence ID" value="KAA1257602.1"/>
    <property type="molecule type" value="Genomic_DNA"/>
</dbReference>
<feature type="domain" description="Gfo/Idh/MocA-like oxidoreductase N-terminal" evidence="1">
    <location>
        <begin position="4"/>
        <end position="120"/>
    </location>
</feature>
<sequence length="365" mass="39282">MSNLRIGVVGAGHLGRIHAKLIGQVEGASLVSVSDPFEAARKNAAELFSVPTHEAFSDAIDSVDAVIIASPTDSHSEVAEAFLKAGKHVFVEKPITIKREDADRLAQLASKNRLTLQVGHVERFNPAFTALGDLTSDVKYVEAVRASSFPGRCLDVGVVMDLMIHDLDLILSMTDASVKSIHSSGLSIISDHEDVAEARIEFECGLVANVKASRVSPSPARSMQVFGARGFADIDFGTPSVSVVRPCETIVNRSFDLGLETENPLGYGSTLFSSRMKCETIELEPRNAILDELHDFVISIQTGVAPTVDGFAGARAVAVANQVLDSIEERQWYADASPSEMGAHACVRENIEAASRRIRQDRRAA</sequence>
<evidence type="ECO:0000259" key="1">
    <source>
        <dbReference type="Pfam" id="PF01408"/>
    </source>
</evidence>
<accession>A0A5B1CBL0</accession>
<dbReference type="InterPro" id="IPR051450">
    <property type="entry name" value="Gfo/Idh/MocA_Oxidoreductases"/>
</dbReference>